<proteinExistence type="predicted"/>
<sequence length="104" mass="12269">NSFAWLFFDLFEYEEDDERLLQRKTIEELKGQFNELSRQVNRQVNQTTTTNSSSTEQTTKKKSAMKSFFSSIRNDDDESINQNEIDKYLSIPEADQTEENDLLD</sequence>
<evidence type="ECO:0000313" key="1">
    <source>
        <dbReference type="EMBL" id="CAG8675144.1"/>
    </source>
</evidence>
<dbReference type="Proteomes" id="UP000789366">
    <property type="component" value="Unassembled WGS sequence"/>
</dbReference>
<reference evidence="1" key="1">
    <citation type="submission" date="2021-06" db="EMBL/GenBank/DDBJ databases">
        <authorList>
            <person name="Kallberg Y."/>
            <person name="Tangrot J."/>
            <person name="Rosling A."/>
        </authorList>
    </citation>
    <scope>NUCLEOTIDE SEQUENCE</scope>
    <source>
        <strain evidence="1">28 12/20/2015</strain>
    </source>
</reference>
<name>A0ACA9NU12_9GLOM</name>
<accession>A0ACA9NU12</accession>
<keyword evidence="2" id="KW-1185">Reference proteome</keyword>
<dbReference type="EMBL" id="CAJVPW010017159">
    <property type="protein sequence ID" value="CAG8675144.1"/>
    <property type="molecule type" value="Genomic_DNA"/>
</dbReference>
<gene>
    <name evidence="1" type="ORF">SPELUC_LOCUS9866</name>
</gene>
<organism evidence="1 2">
    <name type="scientific">Cetraspora pellucida</name>
    <dbReference type="NCBI Taxonomy" id="1433469"/>
    <lineage>
        <taxon>Eukaryota</taxon>
        <taxon>Fungi</taxon>
        <taxon>Fungi incertae sedis</taxon>
        <taxon>Mucoromycota</taxon>
        <taxon>Glomeromycotina</taxon>
        <taxon>Glomeromycetes</taxon>
        <taxon>Diversisporales</taxon>
        <taxon>Gigasporaceae</taxon>
        <taxon>Cetraspora</taxon>
    </lineage>
</organism>
<evidence type="ECO:0000313" key="2">
    <source>
        <dbReference type="Proteomes" id="UP000789366"/>
    </source>
</evidence>
<comment type="caution">
    <text evidence="1">The sequence shown here is derived from an EMBL/GenBank/DDBJ whole genome shotgun (WGS) entry which is preliminary data.</text>
</comment>
<feature type="non-terminal residue" evidence="1">
    <location>
        <position position="1"/>
    </location>
</feature>
<protein>
    <submittedName>
        <fullName evidence="1">17574_t:CDS:1</fullName>
    </submittedName>
</protein>